<dbReference type="EMBL" id="JAZDUA010000027">
    <property type="protein sequence ID" value="KAK7872283.1"/>
    <property type="molecule type" value="Genomic_DNA"/>
</dbReference>
<sequence length="172" mass="17907">MNVAALSLYRQSGRPAVSVAMLCLLFLTCAPERFAIAAVAGRPISGSAVTPNSLSPGLGGYPLYPGGGGGGGYPGYPGSSYPGYPGSSYPGYPGSSYPGYPGSSYAGYPGSSYPGYTGGSAGYPGGSTSVDACTLCYWRNNYLQWYRQVYATYEQMGYDPCLICSYSYYGGR</sequence>
<keyword evidence="1" id="KW-0732">Signal</keyword>
<gene>
    <name evidence="2" type="ORF">R5R35_012126</name>
</gene>
<accession>A0AAN9WLJ7</accession>
<feature type="chain" id="PRO_5042990246" description="Accessory gland protein" evidence="1">
    <location>
        <begin position="32"/>
        <end position="172"/>
    </location>
</feature>
<evidence type="ECO:0000313" key="2">
    <source>
        <dbReference type="EMBL" id="KAK7872283.1"/>
    </source>
</evidence>
<evidence type="ECO:0008006" key="4">
    <source>
        <dbReference type="Google" id="ProtNLM"/>
    </source>
</evidence>
<proteinExistence type="predicted"/>
<dbReference type="AlphaFoldDB" id="A0AAN9WLJ7"/>
<protein>
    <recommendedName>
        <fullName evidence="4">Accessory gland protein</fullName>
    </recommendedName>
</protein>
<feature type="signal peptide" evidence="1">
    <location>
        <begin position="1"/>
        <end position="31"/>
    </location>
</feature>
<keyword evidence="3" id="KW-1185">Reference proteome</keyword>
<evidence type="ECO:0000256" key="1">
    <source>
        <dbReference type="SAM" id="SignalP"/>
    </source>
</evidence>
<organism evidence="2 3">
    <name type="scientific">Gryllus longicercus</name>
    <dbReference type="NCBI Taxonomy" id="2509291"/>
    <lineage>
        <taxon>Eukaryota</taxon>
        <taxon>Metazoa</taxon>
        <taxon>Ecdysozoa</taxon>
        <taxon>Arthropoda</taxon>
        <taxon>Hexapoda</taxon>
        <taxon>Insecta</taxon>
        <taxon>Pterygota</taxon>
        <taxon>Neoptera</taxon>
        <taxon>Polyneoptera</taxon>
        <taxon>Orthoptera</taxon>
        <taxon>Ensifera</taxon>
        <taxon>Gryllidea</taxon>
        <taxon>Grylloidea</taxon>
        <taxon>Gryllidae</taxon>
        <taxon>Gryllinae</taxon>
        <taxon>Gryllus</taxon>
    </lineage>
</organism>
<name>A0AAN9WLJ7_9ORTH</name>
<dbReference type="Proteomes" id="UP001378592">
    <property type="component" value="Unassembled WGS sequence"/>
</dbReference>
<evidence type="ECO:0000313" key="3">
    <source>
        <dbReference type="Proteomes" id="UP001378592"/>
    </source>
</evidence>
<reference evidence="2 3" key="1">
    <citation type="submission" date="2024-03" db="EMBL/GenBank/DDBJ databases">
        <title>The genome assembly and annotation of the cricket Gryllus longicercus Weissman &amp; Gray.</title>
        <authorList>
            <person name="Szrajer S."/>
            <person name="Gray D."/>
            <person name="Ylla G."/>
        </authorList>
    </citation>
    <scope>NUCLEOTIDE SEQUENCE [LARGE SCALE GENOMIC DNA]</scope>
    <source>
        <strain evidence="2">DAG 2021-001</strain>
        <tissue evidence="2">Whole body minus gut</tissue>
    </source>
</reference>
<comment type="caution">
    <text evidence="2">The sequence shown here is derived from an EMBL/GenBank/DDBJ whole genome shotgun (WGS) entry which is preliminary data.</text>
</comment>